<gene>
    <name evidence="3" type="ORF">BJN45_08920</name>
</gene>
<feature type="domain" description="HTH cro/C1-type" evidence="2">
    <location>
        <begin position="66"/>
        <end position="120"/>
    </location>
</feature>
<dbReference type="Gene3D" id="1.10.260.40">
    <property type="entry name" value="lambda repressor-like DNA-binding domains"/>
    <property type="match status" value="1"/>
</dbReference>
<dbReference type="GO" id="GO:0003677">
    <property type="term" value="F:DNA binding"/>
    <property type="evidence" value="ECO:0007669"/>
    <property type="project" value="UniProtKB-KW"/>
</dbReference>
<evidence type="ECO:0000313" key="4">
    <source>
        <dbReference type="Proteomes" id="UP000187526"/>
    </source>
</evidence>
<organism evidence="3 4">
    <name type="scientific">Azonexus hydrophilus</name>
    <dbReference type="NCBI Taxonomy" id="418702"/>
    <lineage>
        <taxon>Bacteria</taxon>
        <taxon>Pseudomonadati</taxon>
        <taxon>Pseudomonadota</taxon>
        <taxon>Betaproteobacteria</taxon>
        <taxon>Rhodocyclales</taxon>
        <taxon>Azonexaceae</taxon>
        <taxon>Azonexus</taxon>
    </lineage>
</organism>
<dbReference type="AlphaFoldDB" id="A0A1R1I492"/>
<dbReference type="EMBL" id="MTHD01000003">
    <property type="protein sequence ID" value="OMG53561.1"/>
    <property type="molecule type" value="Genomic_DNA"/>
</dbReference>
<keyword evidence="4" id="KW-1185">Reference proteome</keyword>
<proteinExistence type="predicted"/>
<evidence type="ECO:0000313" key="3">
    <source>
        <dbReference type="EMBL" id="OMG53561.1"/>
    </source>
</evidence>
<dbReference type="InterPro" id="IPR010982">
    <property type="entry name" value="Lambda_DNA-bd_dom_sf"/>
</dbReference>
<comment type="caution">
    <text evidence="3">The sequence shown here is derived from an EMBL/GenBank/DDBJ whole genome shotgun (WGS) entry which is preliminary data.</text>
</comment>
<dbReference type="PANTHER" id="PTHR46797">
    <property type="entry name" value="HTH-TYPE TRANSCRIPTIONAL REGULATOR"/>
    <property type="match status" value="1"/>
</dbReference>
<dbReference type="InterPro" id="IPR050807">
    <property type="entry name" value="TransReg_Diox_bact_type"/>
</dbReference>
<dbReference type="GO" id="GO:0003700">
    <property type="term" value="F:DNA-binding transcription factor activity"/>
    <property type="evidence" value="ECO:0007669"/>
    <property type="project" value="TreeGrafter"/>
</dbReference>
<dbReference type="Proteomes" id="UP000187526">
    <property type="component" value="Unassembled WGS sequence"/>
</dbReference>
<name>A0A1R1I492_9RHOO</name>
<dbReference type="STRING" id="418702.BJN45_08920"/>
<reference evidence="3 4" key="1">
    <citation type="submission" date="2016-10" db="EMBL/GenBank/DDBJ databases">
        <title>Alkaliphiles isolated from bioreactors.</title>
        <authorList>
            <person name="Salah Z."/>
            <person name="Rout S.P."/>
            <person name="Humphreys P.N."/>
        </authorList>
    </citation>
    <scope>NUCLEOTIDE SEQUENCE [LARGE SCALE GENOMIC DNA]</scope>
    <source>
        <strain evidence="3 4">ZS02</strain>
    </source>
</reference>
<sequence length="127" mass="14022">MTAIQFIERDGKREFAVIPIELYERLSAAFEDAEEATLFDAARAADDGFRIPAAVANALLDGEQPVKVWREHRGLTQELLAATAGISKAYLCQIETRKRTGAMKTLKALADALAVSIDDLRDDLRDD</sequence>
<dbReference type="OrthoDB" id="5679339at2"/>
<dbReference type="RefSeq" id="WP_076094364.1">
    <property type="nucleotide sequence ID" value="NZ_MTHD01000003.1"/>
</dbReference>
<evidence type="ECO:0000259" key="2">
    <source>
        <dbReference type="PROSITE" id="PS50943"/>
    </source>
</evidence>
<protein>
    <submittedName>
        <fullName evidence="3">Transcriptional regulator</fullName>
    </submittedName>
</protein>
<dbReference type="CDD" id="cd00093">
    <property type="entry name" value="HTH_XRE"/>
    <property type="match status" value="1"/>
</dbReference>
<dbReference type="PROSITE" id="PS50943">
    <property type="entry name" value="HTH_CROC1"/>
    <property type="match status" value="1"/>
</dbReference>
<accession>A0A1R1I492</accession>
<dbReference type="PANTHER" id="PTHR46797:SF1">
    <property type="entry name" value="METHYLPHOSPHONATE SYNTHASE"/>
    <property type="match status" value="1"/>
</dbReference>
<dbReference type="SMART" id="SM00530">
    <property type="entry name" value="HTH_XRE"/>
    <property type="match status" value="1"/>
</dbReference>
<keyword evidence="1" id="KW-0238">DNA-binding</keyword>
<evidence type="ECO:0000256" key="1">
    <source>
        <dbReference type="ARBA" id="ARBA00023125"/>
    </source>
</evidence>
<dbReference type="InterPro" id="IPR001387">
    <property type="entry name" value="Cro/C1-type_HTH"/>
</dbReference>
<dbReference type="Pfam" id="PF01381">
    <property type="entry name" value="HTH_3"/>
    <property type="match status" value="1"/>
</dbReference>
<dbReference type="SUPFAM" id="SSF47413">
    <property type="entry name" value="lambda repressor-like DNA-binding domains"/>
    <property type="match status" value="1"/>
</dbReference>
<dbReference type="GO" id="GO:0005829">
    <property type="term" value="C:cytosol"/>
    <property type="evidence" value="ECO:0007669"/>
    <property type="project" value="TreeGrafter"/>
</dbReference>